<proteinExistence type="predicted"/>
<dbReference type="SUPFAM" id="SSF47576">
    <property type="entry name" value="Calponin-homology domain, CH-domain"/>
    <property type="match status" value="1"/>
</dbReference>
<evidence type="ECO:0000313" key="2">
    <source>
        <dbReference type="EMBL" id="VUC25260.1"/>
    </source>
</evidence>
<organism evidence="2 3">
    <name type="scientific">Bionectria ochroleuca</name>
    <name type="common">Gliocladium roseum</name>
    <dbReference type="NCBI Taxonomy" id="29856"/>
    <lineage>
        <taxon>Eukaryota</taxon>
        <taxon>Fungi</taxon>
        <taxon>Dikarya</taxon>
        <taxon>Ascomycota</taxon>
        <taxon>Pezizomycotina</taxon>
        <taxon>Sordariomycetes</taxon>
        <taxon>Hypocreomycetidae</taxon>
        <taxon>Hypocreales</taxon>
        <taxon>Bionectriaceae</taxon>
        <taxon>Clonostachys</taxon>
    </lineage>
</organism>
<reference evidence="2 3" key="1">
    <citation type="submission" date="2019-06" db="EMBL/GenBank/DDBJ databases">
        <authorList>
            <person name="Broberg M."/>
        </authorList>
    </citation>
    <scope>NUCLEOTIDE SEQUENCE [LARGE SCALE GENOMIC DNA]</scope>
</reference>
<evidence type="ECO:0000313" key="3">
    <source>
        <dbReference type="Proteomes" id="UP000766486"/>
    </source>
</evidence>
<evidence type="ECO:0000259" key="1">
    <source>
        <dbReference type="Pfam" id="PF06395"/>
    </source>
</evidence>
<accession>A0ABY6U2F9</accession>
<dbReference type="SUPFAM" id="SSF50729">
    <property type="entry name" value="PH domain-like"/>
    <property type="match status" value="1"/>
</dbReference>
<dbReference type="InterPro" id="IPR053026">
    <property type="entry name" value="CDC42_GEF"/>
</dbReference>
<dbReference type="InterPro" id="IPR011993">
    <property type="entry name" value="PH-like_dom_sf"/>
</dbReference>
<feature type="domain" description="Cdc24/Scd1 N-terminal" evidence="1">
    <location>
        <begin position="345"/>
        <end position="429"/>
    </location>
</feature>
<dbReference type="PANTHER" id="PTHR47339">
    <property type="entry name" value="CELL DIVISION CONTROL PROTEIN 24"/>
    <property type="match status" value="1"/>
</dbReference>
<gene>
    <name evidence="2" type="ORF">CLO192961_LOCUS160770</name>
</gene>
<name>A0ABY6U2F9_BIOOC</name>
<comment type="caution">
    <text evidence="2">The sequence shown here is derived from an EMBL/GenBank/DDBJ whole genome shotgun (WGS) entry which is preliminary data.</text>
</comment>
<sequence length="752" mass="84489">MDPLSVAASIAGLATAAGEVAKILKPYVSAISEAVPPIALQVYAEVESTRTILSAVQRLVDNLSLAKNTSLIQVDDVVTVLTDGVLVYSDLEEAIGELRIELPADSIPWRSRLIWARKESEVHSLLTRLQGFKSSTSLILNLLNCESNQQAGQHQADLTETLDKLLEGNQALARRMMALEGLLGSQNEELPGHDPDRAEDALPTIAETSIARAPPVSSFDFEADLESSGVYGRAKRASMDFSFRSSMACSTVGSMLSGISLSKVSNISVIALPIFAEDISNSRHYSFCLSLDVACAELNRSKRSTNSTSITQQCQLIRQMLLQLPEFREWFQQADVLYQNEPRNPLRDLKYVCQMGTPLLALINKLRPGSYDLRRYSNSASHNNVALHEFTTAFNNLSLGSTKAFTILDLTDDSYVGIFKVVETLESILGELIKRKIVKHERLYEQMPSYGDTFEDVETTVICFLDAERRFLEQMRTLLAIKTSMGHELFDGNESEIIFGPICRIVDWQVQLLLAVEAQALEHPFNQRWDIPFTPLTRISTEFQEYDSSSSERTSLLRAKMARRTWDLSDPHVFALQRLMALSGLPILHLEEYKNFIESLVTLFRKRKRRRTGPVLRNLMFATNAIESIQTDIKQALLAQSLDDLNNRMRDWEGHQVKDFGELVIYGRFPISFGYKDGMNDAKQYRLYLFDRVLLVCKKQSTTAANSKGLRSGIFPEESRANQPKSNLGIENVIFLWSITNRNPIEIDSTGS</sequence>
<dbReference type="InterPro" id="IPR036872">
    <property type="entry name" value="CH_dom_sf"/>
</dbReference>
<dbReference type="InterPro" id="IPR010481">
    <property type="entry name" value="Cdc24/Scd1_N"/>
</dbReference>
<dbReference type="PANTHER" id="PTHR47339:SF1">
    <property type="entry name" value="CELL DIVISION CONTROL PROTEIN 24"/>
    <property type="match status" value="1"/>
</dbReference>
<dbReference type="Gene3D" id="2.30.29.30">
    <property type="entry name" value="Pleckstrin-homology domain (PH domain)/Phosphotyrosine-binding domain (PTB)"/>
    <property type="match status" value="1"/>
</dbReference>
<protein>
    <recommendedName>
        <fullName evidence="1">Cdc24/Scd1 N-terminal domain-containing protein</fullName>
    </recommendedName>
</protein>
<keyword evidence="3" id="KW-1185">Reference proteome</keyword>
<dbReference type="EMBL" id="CABFNS010000732">
    <property type="protein sequence ID" value="VUC25260.1"/>
    <property type="molecule type" value="Genomic_DNA"/>
</dbReference>
<dbReference type="Proteomes" id="UP000766486">
    <property type="component" value="Unassembled WGS sequence"/>
</dbReference>
<dbReference type="Pfam" id="PF06395">
    <property type="entry name" value="CDC24"/>
    <property type="match status" value="1"/>
</dbReference>